<dbReference type="Proteomes" id="UP001183535">
    <property type="component" value="Unassembled WGS sequence"/>
</dbReference>
<dbReference type="EMBL" id="JAVRES010000004">
    <property type="protein sequence ID" value="MDT0435650.1"/>
    <property type="molecule type" value="Genomic_DNA"/>
</dbReference>
<dbReference type="RefSeq" id="WP_093824404.1">
    <property type="nucleotide sequence ID" value="NZ_JAVRES010000004.1"/>
</dbReference>
<protein>
    <submittedName>
        <fullName evidence="2">Uncharacterized protein</fullName>
    </submittedName>
</protein>
<gene>
    <name evidence="2" type="ORF">RM877_13240</name>
</gene>
<evidence type="ECO:0000313" key="3">
    <source>
        <dbReference type="Proteomes" id="UP001183535"/>
    </source>
</evidence>
<name>A0ABD5EP80_9ACTN</name>
<feature type="region of interest" description="Disordered" evidence="1">
    <location>
        <begin position="1"/>
        <end position="21"/>
    </location>
</feature>
<accession>A0ABD5EP80</accession>
<evidence type="ECO:0000313" key="2">
    <source>
        <dbReference type="EMBL" id="MDT0435650.1"/>
    </source>
</evidence>
<sequence length="112" mass="11914">MPNRTDHTTGNGPAPHDDSTWRRTTTARAFIALAGRLAQLATRQHPLGGTWQPCMTSGYLATLTPSIIGSLLPAVSYDHRALVGPLVTQALPPVDGTIAEYAARLRTLAVAQ</sequence>
<reference evidence="3" key="1">
    <citation type="submission" date="2023-07" db="EMBL/GenBank/DDBJ databases">
        <title>30 novel species of actinomycetes from the DSMZ collection.</title>
        <authorList>
            <person name="Nouioui I."/>
        </authorList>
    </citation>
    <scope>NUCLEOTIDE SEQUENCE [LARGE SCALE GENOMIC DNA]</scope>
    <source>
        <strain evidence="3">DSM 41981</strain>
    </source>
</reference>
<dbReference type="AlphaFoldDB" id="A0ABD5EP80"/>
<keyword evidence="3" id="KW-1185">Reference proteome</keyword>
<organism evidence="2 3">
    <name type="scientific">Streptomyces doudnae</name>
    <dbReference type="NCBI Taxonomy" id="3075536"/>
    <lineage>
        <taxon>Bacteria</taxon>
        <taxon>Bacillati</taxon>
        <taxon>Actinomycetota</taxon>
        <taxon>Actinomycetes</taxon>
        <taxon>Kitasatosporales</taxon>
        <taxon>Streptomycetaceae</taxon>
        <taxon>Streptomyces</taxon>
    </lineage>
</organism>
<evidence type="ECO:0000256" key="1">
    <source>
        <dbReference type="SAM" id="MobiDB-lite"/>
    </source>
</evidence>
<proteinExistence type="predicted"/>
<comment type="caution">
    <text evidence="2">The sequence shown here is derived from an EMBL/GenBank/DDBJ whole genome shotgun (WGS) entry which is preliminary data.</text>
</comment>